<gene>
    <name evidence="1" type="ORF">B0T17DRAFT_219005</name>
</gene>
<evidence type="ECO:0000313" key="2">
    <source>
        <dbReference type="Proteomes" id="UP001174934"/>
    </source>
</evidence>
<proteinExistence type="predicted"/>
<dbReference type="PANTHER" id="PTHR34365:SF7">
    <property type="entry name" value="GLYCINE-RICH DOMAIN-CONTAINING PROTEIN 1"/>
    <property type="match status" value="1"/>
</dbReference>
<accession>A0AA39XAV9</accession>
<evidence type="ECO:0000313" key="1">
    <source>
        <dbReference type="EMBL" id="KAK0630340.1"/>
    </source>
</evidence>
<sequence>MTTKRLSILGKVGALTAARRASTPPPPPAYNAFNDDDVVADGRMPSDFPPVTAEEADNVNLAAAFEKLNLTTIPSNPTVDTCLAHLKLLFAIQSMKEDVGYTDGLWGLWDARAGPLDPSIIPREKPSAEMTPQQKMQDKRLAFLSRIREKRWALFVARAVERYEVWWKSIPGQQLCEGHMEAETSQGYMNFATDMSTVLNWTEEMLPPLDVLMVWHTHMLNPRAFLEDAMLAGLKSFWTTGMPWNRVNQAIDDSDFSYDVSDECKTQWVVRTGLSWENADDSLFKSLKCFRCSTPMEIPWTTCAQPEDYVDATPSDLIGTGYGDGDLQYRCPGCDIIVRRELLSAAKFQKDVQALLGPGNRPMPGTILSPKSGLPEAIPSTVPLNRMFPRTFPNRLLKSGCNGMRTKMTSLIALGGNPDVSMRDVRLEIERTLDMNAMVREIDGLSAGIINKPYRLSPDARIAVRKMMSRYWDNFSAFALELSGAVMRQGVFVEKMFKIDWLHSPSATDTMTRLLTKYDRFFTIMQETYPHQMAVPTLDIDLAWHTHQLSPAMYYAHSVKKTGRFIDHDDKIEEDVLSVQFEWTSKEYQDRFGEVYSECTCWYCESIRSSHISSIGKVLGLSKQEKGMRYVV</sequence>
<dbReference type="InterPro" id="IPR009836">
    <property type="entry name" value="GRDP-like"/>
</dbReference>
<comment type="caution">
    <text evidence="1">The sequence shown here is derived from an EMBL/GenBank/DDBJ whole genome shotgun (WGS) entry which is preliminary data.</text>
</comment>
<dbReference type="PANTHER" id="PTHR34365">
    <property type="entry name" value="ENOLASE (DUF1399)"/>
    <property type="match status" value="1"/>
</dbReference>
<organism evidence="1 2">
    <name type="scientific">Bombardia bombarda</name>
    <dbReference type="NCBI Taxonomy" id="252184"/>
    <lineage>
        <taxon>Eukaryota</taxon>
        <taxon>Fungi</taxon>
        <taxon>Dikarya</taxon>
        <taxon>Ascomycota</taxon>
        <taxon>Pezizomycotina</taxon>
        <taxon>Sordariomycetes</taxon>
        <taxon>Sordariomycetidae</taxon>
        <taxon>Sordariales</taxon>
        <taxon>Lasiosphaeriaceae</taxon>
        <taxon>Bombardia</taxon>
    </lineage>
</organism>
<dbReference type="Proteomes" id="UP001174934">
    <property type="component" value="Unassembled WGS sequence"/>
</dbReference>
<protein>
    <submittedName>
        <fullName evidence="1">Uncharacterized protein</fullName>
    </submittedName>
</protein>
<keyword evidence="2" id="KW-1185">Reference proteome</keyword>
<dbReference type="AlphaFoldDB" id="A0AA39XAV9"/>
<dbReference type="Pfam" id="PF07173">
    <property type="entry name" value="GRDP-like"/>
    <property type="match status" value="1"/>
</dbReference>
<name>A0AA39XAV9_9PEZI</name>
<reference evidence="1" key="1">
    <citation type="submission" date="2023-06" db="EMBL/GenBank/DDBJ databases">
        <title>Genome-scale phylogeny and comparative genomics of the fungal order Sordariales.</title>
        <authorList>
            <consortium name="Lawrence Berkeley National Laboratory"/>
            <person name="Hensen N."/>
            <person name="Bonometti L."/>
            <person name="Westerberg I."/>
            <person name="Brannstrom I.O."/>
            <person name="Guillou S."/>
            <person name="Cros-Aarteil S."/>
            <person name="Calhoun S."/>
            <person name="Haridas S."/>
            <person name="Kuo A."/>
            <person name="Mondo S."/>
            <person name="Pangilinan J."/>
            <person name="Riley R."/>
            <person name="LaButti K."/>
            <person name="Andreopoulos B."/>
            <person name="Lipzen A."/>
            <person name="Chen C."/>
            <person name="Yanf M."/>
            <person name="Daum C."/>
            <person name="Ng V."/>
            <person name="Clum A."/>
            <person name="Steindorff A."/>
            <person name="Ohm R."/>
            <person name="Martin F."/>
            <person name="Silar P."/>
            <person name="Natvig D."/>
            <person name="Lalanne C."/>
            <person name="Gautier V."/>
            <person name="Ament-velasquez S.L."/>
            <person name="Kruys A."/>
            <person name="Hutchinson M.I."/>
            <person name="Powell A.J."/>
            <person name="Barry K."/>
            <person name="Miller A.N."/>
            <person name="Grigoriev I.V."/>
            <person name="Debuchy R."/>
            <person name="Gladieux P."/>
            <person name="Thoren M.H."/>
            <person name="Johannesson H."/>
        </authorList>
    </citation>
    <scope>NUCLEOTIDE SEQUENCE</scope>
    <source>
        <strain evidence="1">SMH3391-2</strain>
    </source>
</reference>
<dbReference type="EMBL" id="JAULSR010000002">
    <property type="protein sequence ID" value="KAK0630340.1"/>
    <property type="molecule type" value="Genomic_DNA"/>
</dbReference>